<name>A0A1A8UZS3_NOTFU</name>
<proteinExistence type="predicted"/>
<sequence>THTHTHRNGPQCALLFLFVVTSRERYGFQIVAEIIFSFHLAGLKCSHPSDGLAAVVIRVGVIYISANI</sequence>
<evidence type="ECO:0000313" key="1">
    <source>
        <dbReference type="EMBL" id="SBS53091.1"/>
    </source>
</evidence>
<reference evidence="1" key="2">
    <citation type="submission" date="2016-06" db="EMBL/GenBank/DDBJ databases">
        <title>The genome of a short-lived fish provides insights into sex chromosome evolution and the genetic control of aging.</title>
        <authorList>
            <person name="Reichwald K."/>
            <person name="Felder M."/>
            <person name="Petzold A."/>
            <person name="Koch P."/>
            <person name="Groth M."/>
            <person name="Platzer M."/>
        </authorList>
    </citation>
    <scope>NUCLEOTIDE SEQUENCE</scope>
    <source>
        <tissue evidence="1">Brain</tissue>
    </source>
</reference>
<dbReference type="EMBL" id="HAEJ01012634">
    <property type="protein sequence ID" value="SBS53091.1"/>
    <property type="molecule type" value="Transcribed_RNA"/>
</dbReference>
<feature type="non-terminal residue" evidence="1">
    <location>
        <position position="1"/>
    </location>
</feature>
<reference evidence="1" key="1">
    <citation type="submission" date="2016-05" db="EMBL/GenBank/DDBJ databases">
        <authorList>
            <person name="Lavstsen T."/>
            <person name="Jespersen J.S."/>
        </authorList>
    </citation>
    <scope>NUCLEOTIDE SEQUENCE</scope>
    <source>
        <tissue evidence="1">Brain</tissue>
    </source>
</reference>
<protein>
    <submittedName>
        <fullName evidence="1">Insulin receptor b</fullName>
    </submittedName>
</protein>
<keyword evidence="1" id="KW-0675">Receptor</keyword>
<gene>
    <name evidence="1" type="primary">INSRB</name>
</gene>
<organism evidence="1">
    <name type="scientific">Nothobranchius furzeri</name>
    <name type="common">Turquoise killifish</name>
    <dbReference type="NCBI Taxonomy" id="105023"/>
    <lineage>
        <taxon>Eukaryota</taxon>
        <taxon>Metazoa</taxon>
        <taxon>Chordata</taxon>
        <taxon>Craniata</taxon>
        <taxon>Vertebrata</taxon>
        <taxon>Euteleostomi</taxon>
        <taxon>Actinopterygii</taxon>
        <taxon>Neopterygii</taxon>
        <taxon>Teleostei</taxon>
        <taxon>Neoteleostei</taxon>
        <taxon>Acanthomorphata</taxon>
        <taxon>Ovalentaria</taxon>
        <taxon>Atherinomorphae</taxon>
        <taxon>Cyprinodontiformes</taxon>
        <taxon>Nothobranchiidae</taxon>
        <taxon>Nothobranchius</taxon>
    </lineage>
</organism>
<accession>A0A1A8UZS3</accession>
<dbReference type="AlphaFoldDB" id="A0A1A8UZS3"/>
<feature type="non-terminal residue" evidence="1">
    <location>
        <position position="68"/>
    </location>
</feature>